<protein>
    <submittedName>
        <fullName evidence="2">Uncharacterized protein</fullName>
    </submittedName>
</protein>
<accession>A0AAD9K4L4</accession>
<keyword evidence="3" id="KW-1185">Reference proteome</keyword>
<comment type="caution">
    <text evidence="2">The sequence shown here is derived from an EMBL/GenBank/DDBJ whole genome shotgun (WGS) entry which is preliminary data.</text>
</comment>
<organism evidence="2 3">
    <name type="scientific">Paralvinella palmiformis</name>
    <dbReference type="NCBI Taxonomy" id="53620"/>
    <lineage>
        <taxon>Eukaryota</taxon>
        <taxon>Metazoa</taxon>
        <taxon>Spiralia</taxon>
        <taxon>Lophotrochozoa</taxon>
        <taxon>Annelida</taxon>
        <taxon>Polychaeta</taxon>
        <taxon>Sedentaria</taxon>
        <taxon>Canalipalpata</taxon>
        <taxon>Terebellida</taxon>
        <taxon>Terebelliformia</taxon>
        <taxon>Alvinellidae</taxon>
        <taxon>Paralvinella</taxon>
    </lineage>
</organism>
<dbReference type="Proteomes" id="UP001208570">
    <property type="component" value="Unassembled WGS sequence"/>
</dbReference>
<evidence type="ECO:0000313" key="3">
    <source>
        <dbReference type="Proteomes" id="UP001208570"/>
    </source>
</evidence>
<evidence type="ECO:0000313" key="2">
    <source>
        <dbReference type="EMBL" id="KAK2164809.1"/>
    </source>
</evidence>
<dbReference type="EMBL" id="JAODUP010000058">
    <property type="protein sequence ID" value="KAK2164809.1"/>
    <property type="molecule type" value="Genomic_DNA"/>
</dbReference>
<name>A0AAD9K4L4_9ANNE</name>
<gene>
    <name evidence="2" type="ORF">LSH36_58g00027</name>
</gene>
<dbReference type="AlphaFoldDB" id="A0AAD9K4L4"/>
<keyword evidence="1" id="KW-0732">Signal</keyword>
<evidence type="ECO:0000256" key="1">
    <source>
        <dbReference type="SAM" id="SignalP"/>
    </source>
</evidence>
<feature type="signal peptide" evidence="1">
    <location>
        <begin position="1"/>
        <end position="24"/>
    </location>
</feature>
<reference evidence="2" key="1">
    <citation type="journal article" date="2023" name="Mol. Biol. Evol.">
        <title>Third-Generation Sequencing Reveals the Adaptive Role of the Epigenome in Three Deep-Sea Polychaetes.</title>
        <authorList>
            <person name="Perez M."/>
            <person name="Aroh O."/>
            <person name="Sun Y."/>
            <person name="Lan Y."/>
            <person name="Juniper S.K."/>
            <person name="Young C.R."/>
            <person name="Angers B."/>
            <person name="Qian P.Y."/>
        </authorList>
    </citation>
    <scope>NUCLEOTIDE SEQUENCE</scope>
    <source>
        <strain evidence="2">P08H-3</strain>
    </source>
</reference>
<feature type="chain" id="PRO_5042186321" evidence="1">
    <location>
        <begin position="25"/>
        <end position="717"/>
    </location>
</feature>
<proteinExistence type="predicted"/>
<sequence>MLYGMELKLANLLIGVLCLRCAIGENVISFLMKPKEYKIPLKNFNNDESGISLSCYDDGSYLLSIGGKPWLKSAPTFFNVEGQLYSTEDGTLKLQKITENAGTDRLGAWQSIEYWYSAGSVMVRTAFKGYPSLSGIIFEQSFPDGAQNTSVHNKDHLISGFPGFMIDDSIVDLGYLSYGYIFVGDMGKTIGRWKAANFTIRNGRNSGPMALFDKIGQNALFISPFDHFMSASALHQQRQGRYYWGIMGSVTQIDRKFAFRSIVYYGSGINNVGAYYVNYYVKGGLIENMTYEQAILHVKDYADALSIPYRSVQYSVWFKQGKYGGNGLWSASKLLFPNGMKSPDTPYAKVNGGKYHFFVEKMYALPYEEKFWTDMFAESQQFGFKTYMQDWLNKQFDEMEVTTNNTHVARTWLMQMGEGARKNDITIQYCMSESRHILQSLEIPVVTQARILIVARASDDYQPNDPVQWRIGISSMFTYAVGLTPFKDTFWTTTYQPHNYYHGTEPYPALHLVISILSTGPVGPGDMLNHTDVKLLMRGVGDSTAFGGELGPRGEVWTTYSDIGLWRFGIIFATDMKNEYSIGPSSAHFGKQFPKSKIYTSNPNFTPEDFSDTQPIVIKKNCSKSDLCLFYTTPVFTFGGEELLLLGELTKYVPVSPQRILNIQWDTADFTLQIRGAASERVTLTYLLGSQRSEVTCIVSEAGTAVLSIRDGRCYQL</sequence>